<accession>A0ABV5WIA4</accession>
<dbReference type="EMBL" id="JBHMAF010000120">
    <property type="protein sequence ID" value="MFB9760299.1"/>
    <property type="molecule type" value="Genomic_DNA"/>
</dbReference>
<evidence type="ECO:0000256" key="1">
    <source>
        <dbReference type="ARBA" id="ARBA00023015"/>
    </source>
</evidence>
<dbReference type="InterPro" id="IPR037923">
    <property type="entry name" value="HTH-like"/>
</dbReference>
<proteinExistence type="predicted"/>
<dbReference type="RefSeq" id="WP_379950619.1">
    <property type="nucleotide sequence ID" value="NZ_JBHMAF010000120.1"/>
</dbReference>
<evidence type="ECO:0000313" key="6">
    <source>
        <dbReference type="Proteomes" id="UP001589609"/>
    </source>
</evidence>
<keyword evidence="6" id="KW-1185">Reference proteome</keyword>
<dbReference type="Gene3D" id="2.60.120.10">
    <property type="entry name" value="Jelly Rolls"/>
    <property type="match status" value="1"/>
</dbReference>
<dbReference type="PANTHER" id="PTHR43280:SF28">
    <property type="entry name" value="HTH-TYPE TRANSCRIPTIONAL ACTIVATOR RHAS"/>
    <property type="match status" value="1"/>
</dbReference>
<dbReference type="PRINTS" id="PR00032">
    <property type="entry name" value="HTHARAC"/>
</dbReference>
<keyword evidence="1" id="KW-0805">Transcription regulation</keyword>
<keyword evidence="3" id="KW-0804">Transcription</keyword>
<name>A0ABV5WIA4_9BACI</name>
<dbReference type="InterPro" id="IPR014710">
    <property type="entry name" value="RmlC-like_jellyroll"/>
</dbReference>
<dbReference type="InterPro" id="IPR009057">
    <property type="entry name" value="Homeodomain-like_sf"/>
</dbReference>
<organism evidence="5 6">
    <name type="scientific">Ectobacillus funiculus</name>
    <dbReference type="NCBI Taxonomy" id="137993"/>
    <lineage>
        <taxon>Bacteria</taxon>
        <taxon>Bacillati</taxon>
        <taxon>Bacillota</taxon>
        <taxon>Bacilli</taxon>
        <taxon>Bacillales</taxon>
        <taxon>Bacillaceae</taxon>
        <taxon>Ectobacillus</taxon>
    </lineage>
</organism>
<dbReference type="InterPro" id="IPR018062">
    <property type="entry name" value="HTH_AraC-typ_CS"/>
</dbReference>
<feature type="domain" description="HTH araC/xylS-type" evidence="4">
    <location>
        <begin position="179"/>
        <end position="277"/>
    </location>
</feature>
<reference evidence="5 6" key="1">
    <citation type="submission" date="2024-09" db="EMBL/GenBank/DDBJ databases">
        <authorList>
            <person name="Sun Q."/>
            <person name="Mori K."/>
        </authorList>
    </citation>
    <scope>NUCLEOTIDE SEQUENCE [LARGE SCALE GENOMIC DNA]</scope>
    <source>
        <strain evidence="5 6">JCM 11201</strain>
    </source>
</reference>
<dbReference type="Proteomes" id="UP001589609">
    <property type="component" value="Unassembled WGS sequence"/>
</dbReference>
<dbReference type="InterPro" id="IPR003313">
    <property type="entry name" value="AraC-bd"/>
</dbReference>
<sequence length="282" mass="32515">MFKFGKNLPVVSSFEKQPYLISVNAEDRMQTRTARMMHVHYDRIEILQLQSGHGVHIIDGKEYQTKQGDILIYNAGIKHEEFADSENGMDILSCAIGDVFLKGLAPNVLFAKKYSPVIQNGSCYHEVGALMIMLYTNFLSRNPSRELEYHLLCSLLLTIREAVMRGESEEEQKEQELGHLIQSYIDQHYKENISLQDIADEMNMNHYYMSHVFKSTIGYSPMQYVIRRRIGEAQSYLLATDKTVTDIAYMVGYNSASNFNNAFKKMVGMSPQRYREFWGSQP</sequence>
<dbReference type="PANTHER" id="PTHR43280">
    <property type="entry name" value="ARAC-FAMILY TRANSCRIPTIONAL REGULATOR"/>
    <property type="match status" value="1"/>
</dbReference>
<dbReference type="InterPro" id="IPR020449">
    <property type="entry name" value="Tscrpt_reg_AraC-type_HTH"/>
</dbReference>
<evidence type="ECO:0000259" key="4">
    <source>
        <dbReference type="PROSITE" id="PS01124"/>
    </source>
</evidence>
<dbReference type="InterPro" id="IPR018060">
    <property type="entry name" value="HTH_AraC"/>
</dbReference>
<dbReference type="SUPFAM" id="SSF51215">
    <property type="entry name" value="Regulatory protein AraC"/>
    <property type="match status" value="1"/>
</dbReference>
<evidence type="ECO:0000256" key="2">
    <source>
        <dbReference type="ARBA" id="ARBA00023125"/>
    </source>
</evidence>
<dbReference type="PROSITE" id="PS00041">
    <property type="entry name" value="HTH_ARAC_FAMILY_1"/>
    <property type="match status" value="1"/>
</dbReference>
<dbReference type="Pfam" id="PF02311">
    <property type="entry name" value="AraC_binding"/>
    <property type="match status" value="1"/>
</dbReference>
<evidence type="ECO:0000256" key="3">
    <source>
        <dbReference type="ARBA" id="ARBA00023163"/>
    </source>
</evidence>
<dbReference type="Gene3D" id="1.10.10.60">
    <property type="entry name" value="Homeodomain-like"/>
    <property type="match status" value="2"/>
</dbReference>
<evidence type="ECO:0000313" key="5">
    <source>
        <dbReference type="EMBL" id="MFB9760299.1"/>
    </source>
</evidence>
<dbReference type="SMART" id="SM00342">
    <property type="entry name" value="HTH_ARAC"/>
    <property type="match status" value="1"/>
</dbReference>
<keyword evidence="2" id="KW-0238">DNA-binding</keyword>
<dbReference type="Pfam" id="PF12833">
    <property type="entry name" value="HTH_18"/>
    <property type="match status" value="1"/>
</dbReference>
<dbReference type="PROSITE" id="PS01124">
    <property type="entry name" value="HTH_ARAC_FAMILY_2"/>
    <property type="match status" value="1"/>
</dbReference>
<protein>
    <submittedName>
        <fullName evidence="5">Helix-turn-helix domain-containing protein</fullName>
    </submittedName>
</protein>
<gene>
    <name evidence="5" type="ORF">ACFFMS_18230</name>
</gene>
<dbReference type="SUPFAM" id="SSF46689">
    <property type="entry name" value="Homeodomain-like"/>
    <property type="match status" value="2"/>
</dbReference>
<comment type="caution">
    <text evidence="5">The sequence shown here is derived from an EMBL/GenBank/DDBJ whole genome shotgun (WGS) entry which is preliminary data.</text>
</comment>